<name>A0A3N1D7Y4_9ACTN</name>
<comment type="caution">
    <text evidence="3">The sequence shown here is derived from an EMBL/GenBank/DDBJ whole genome shotgun (WGS) entry which is preliminary data.</text>
</comment>
<keyword evidence="4" id="KW-1185">Reference proteome</keyword>
<dbReference type="InterPro" id="IPR050267">
    <property type="entry name" value="Anti-sigma-factor_SerPK"/>
</dbReference>
<dbReference type="PANTHER" id="PTHR35526:SF3">
    <property type="entry name" value="ANTI-SIGMA-F FACTOR RSBW"/>
    <property type="match status" value="1"/>
</dbReference>
<dbReference type="OrthoDB" id="3478068at2"/>
<dbReference type="CDD" id="cd16936">
    <property type="entry name" value="HATPase_RsbW-like"/>
    <property type="match status" value="1"/>
</dbReference>
<dbReference type="Gene3D" id="3.30.565.10">
    <property type="entry name" value="Histidine kinase-like ATPase, C-terminal domain"/>
    <property type="match status" value="1"/>
</dbReference>
<dbReference type="Pfam" id="PF13581">
    <property type="entry name" value="HATPase_c_2"/>
    <property type="match status" value="1"/>
</dbReference>
<feature type="domain" description="Histidine kinase/HSP90-like ATPase" evidence="2">
    <location>
        <begin position="15"/>
        <end position="138"/>
    </location>
</feature>
<dbReference type="Proteomes" id="UP000272400">
    <property type="component" value="Unassembled WGS sequence"/>
</dbReference>
<evidence type="ECO:0000313" key="3">
    <source>
        <dbReference type="EMBL" id="ROO89642.1"/>
    </source>
</evidence>
<keyword evidence="1" id="KW-0808">Transferase</keyword>
<proteinExistence type="predicted"/>
<dbReference type="PANTHER" id="PTHR35526">
    <property type="entry name" value="ANTI-SIGMA-F FACTOR RSBW-RELATED"/>
    <property type="match status" value="1"/>
</dbReference>
<dbReference type="AlphaFoldDB" id="A0A3N1D7Y4"/>
<dbReference type="InterPro" id="IPR036890">
    <property type="entry name" value="HATPase_C_sf"/>
</dbReference>
<dbReference type="EMBL" id="RJKE01000001">
    <property type="protein sequence ID" value="ROO89642.1"/>
    <property type="molecule type" value="Genomic_DNA"/>
</dbReference>
<sequence>MIHATSSELRMELPASPAASGLARTLVEQRLAKWDILGIRDDVLLVVAEFVTNACAETPFKAIAINLIREPASVLVEVWDGGAGRPRLRAQSPLTLDALDAVPDEAHWDHGGGWGLPLVQALSTACGTREDPAGGKWVWSRLATPAPRVPSDPGTSRPSRA</sequence>
<organism evidence="3 4">
    <name type="scientific">Actinocorallia herbida</name>
    <dbReference type="NCBI Taxonomy" id="58109"/>
    <lineage>
        <taxon>Bacteria</taxon>
        <taxon>Bacillati</taxon>
        <taxon>Actinomycetota</taxon>
        <taxon>Actinomycetes</taxon>
        <taxon>Streptosporangiales</taxon>
        <taxon>Thermomonosporaceae</taxon>
        <taxon>Actinocorallia</taxon>
    </lineage>
</organism>
<dbReference type="GO" id="GO:0004674">
    <property type="term" value="F:protein serine/threonine kinase activity"/>
    <property type="evidence" value="ECO:0007669"/>
    <property type="project" value="UniProtKB-KW"/>
</dbReference>
<evidence type="ECO:0000313" key="4">
    <source>
        <dbReference type="Proteomes" id="UP000272400"/>
    </source>
</evidence>
<evidence type="ECO:0000259" key="2">
    <source>
        <dbReference type="Pfam" id="PF13581"/>
    </source>
</evidence>
<dbReference type="InterPro" id="IPR003594">
    <property type="entry name" value="HATPase_dom"/>
</dbReference>
<gene>
    <name evidence="3" type="ORF">EDD29_7347</name>
</gene>
<evidence type="ECO:0000256" key="1">
    <source>
        <dbReference type="ARBA" id="ARBA00022527"/>
    </source>
</evidence>
<dbReference type="SUPFAM" id="SSF55874">
    <property type="entry name" value="ATPase domain of HSP90 chaperone/DNA topoisomerase II/histidine kinase"/>
    <property type="match status" value="1"/>
</dbReference>
<dbReference type="RefSeq" id="WP_148086213.1">
    <property type="nucleotide sequence ID" value="NZ_RJKE01000001.1"/>
</dbReference>
<reference evidence="3 4" key="1">
    <citation type="submission" date="2018-11" db="EMBL/GenBank/DDBJ databases">
        <title>Sequencing the genomes of 1000 actinobacteria strains.</title>
        <authorList>
            <person name="Klenk H.-P."/>
        </authorList>
    </citation>
    <scope>NUCLEOTIDE SEQUENCE [LARGE SCALE GENOMIC DNA]</scope>
    <source>
        <strain evidence="3 4">DSM 44254</strain>
    </source>
</reference>
<accession>A0A3N1D7Y4</accession>
<protein>
    <submittedName>
        <fullName evidence="3">Anti-sigma regulatory factor (Ser/Thr protein kinase)</fullName>
    </submittedName>
</protein>
<keyword evidence="1" id="KW-0418">Kinase</keyword>
<keyword evidence="1" id="KW-0723">Serine/threonine-protein kinase</keyword>